<keyword evidence="2" id="KW-0812">Transmembrane</keyword>
<protein>
    <recommendedName>
        <fullName evidence="5">Transmembrane protein</fullName>
    </recommendedName>
</protein>
<evidence type="ECO:0008006" key="5">
    <source>
        <dbReference type="Google" id="ProtNLM"/>
    </source>
</evidence>
<name>A0AAN9PDF7_CLITE</name>
<reference evidence="3 4" key="1">
    <citation type="submission" date="2024-01" db="EMBL/GenBank/DDBJ databases">
        <title>The genomes of 5 underutilized Papilionoideae crops provide insights into root nodulation and disease resistance.</title>
        <authorList>
            <person name="Yuan L."/>
        </authorList>
    </citation>
    <scope>NUCLEOTIDE SEQUENCE [LARGE SCALE GENOMIC DNA]</scope>
    <source>
        <strain evidence="3">LY-2023</strain>
        <tissue evidence="3">Leaf</tissue>
    </source>
</reference>
<feature type="transmembrane region" description="Helical" evidence="2">
    <location>
        <begin position="104"/>
        <end position="132"/>
    </location>
</feature>
<keyword evidence="2" id="KW-0472">Membrane</keyword>
<evidence type="ECO:0000256" key="1">
    <source>
        <dbReference type="SAM" id="MobiDB-lite"/>
    </source>
</evidence>
<accession>A0AAN9PDF7</accession>
<sequence>MRKPIALRCALVGRGMKPMWKKEVKLQALDNNKRKASQALKTLDQRPRKEETKKHNPKTKRTHKSQPPPSTIHCETKTPSPSLFSRCHLYYSHSDSTSPRHSTILYILFCGGVFFYVSFFFFCLHLCLFSNFPNTPIFLYTYFKTENNKTKKKEEK</sequence>
<dbReference type="AlphaFoldDB" id="A0AAN9PDF7"/>
<feature type="compositionally biased region" description="Basic and acidic residues" evidence="1">
    <location>
        <begin position="43"/>
        <end position="54"/>
    </location>
</feature>
<dbReference type="EMBL" id="JAYKXN010000004">
    <property type="protein sequence ID" value="KAK7293314.1"/>
    <property type="molecule type" value="Genomic_DNA"/>
</dbReference>
<keyword evidence="2" id="KW-1133">Transmembrane helix</keyword>
<keyword evidence="4" id="KW-1185">Reference proteome</keyword>
<organism evidence="3 4">
    <name type="scientific">Clitoria ternatea</name>
    <name type="common">Butterfly pea</name>
    <dbReference type="NCBI Taxonomy" id="43366"/>
    <lineage>
        <taxon>Eukaryota</taxon>
        <taxon>Viridiplantae</taxon>
        <taxon>Streptophyta</taxon>
        <taxon>Embryophyta</taxon>
        <taxon>Tracheophyta</taxon>
        <taxon>Spermatophyta</taxon>
        <taxon>Magnoliopsida</taxon>
        <taxon>eudicotyledons</taxon>
        <taxon>Gunneridae</taxon>
        <taxon>Pentapetalae</taxon>
        <taxon>rosids</taxon>
        <taxon>fabids</taxon>
        <taxon>Fabales</taxon>
        <taxon>Fabaceae</taxon>
        <taxon>Papilionoideae</taxon>
        <taxon>50 kb inversion clade</taxon>
        <taxon>NPAAA clade</taxon>
        <taxon>indigoferoid/millettioid clade</taxon>
        <taxon>Phaseoleae</taxon>
        <taxon>Clitoria</taxon>
    </lineage>
</organism>
<comment type="caution">
    <text evidence="3">The sequence shown here is derived from an EMBL/GenBank/DDBJ whole genome shotgun (WGS) entry which is preliminary data.</text>
</comment>
<dbReference type="Proteomes" id="UP001359559">
    <property type="component" value="Unassembled WGS sequence"/>
</dbReference>
<feature type="compositionally biased region" description="Basic residues" evidence="1">
    <location>
        <begin position="55"/>
        <end position="64"/>
    </location>
</feature>
<gene>
    <name evidence="3" type="ORF">RJT34_16177</name>
</gene>
<feature type="region of interest" description="Disordered" evidence="1">
    <location>
        <begin position="30"/>
        <end position="77"/>
    </location>
</feature>
<proteinExistence type="predicted"/>
<evidence type="ECO:0000256" key="2">
    <source>
        <dbReference type="SAM" id="Phobius"/>
    </source>
</evidence>
<evidence type="ECO:0000313" key="3">
    <source>
        <dbReference type="EMBL" id="KAK7293314.1"/>
    </source>
</evidence>
<evidence type="ECO:0000313" key="4">
    <source>
        <dbReference type="Proteomes" id="UP001359559"/>
    </source>
</evidence>